<feature type="domain" description="HTH APSES-type" evidence="6">
    <location>
        <begin position="38"/>
        <end position="144"/>
    </location>
</feature>
<dbReference type="Pfam" id="PF00023">
    <property type="entry name" value="Ank"/>
    <property type="match status" value="2"/>
</dbReference>
<dbReference type="GO" id="GO:0030907">
    <property type="term" value="C:MBF transcription complex"/>
    <property type="evidence" value="ECO:0007669"/>
    <property type="project" value="TreeGrafter"/>
</dbReference>
<feature type="coiled-coil region" evidence="4">
    <location>
        <begin position="543"/>
        <end position="587"/>
    </location>
</feature>
<dbReference type="GO" id="GO:0001228">
    <property type="term" value="F:DNA-binding transcription activator activity, RNA polymerase II-specific"/>
    <property type="evidence" value="ECO:0007669"/>
    <property type="project" value="UniProtKB-ARBA"/>
</dbReference>
<dbReference type="PROSITE" id="PS51299">
    <property type="entry name" value="HTH_APSES"/>
    <property type="match status" value="1"/>
</dbReference>
<feature type="repeat" description="ANK" evidence="3">
    <location>
        <begin position="441"/>
        <end position="473"/>
    </location>
</feature>
<dbReference type="InterPro" id="IPR036887">
    <property type="entry name" value="HTH_APSES_sf"/>
</dbReference>
<gene>
    <name evidence="7" type="ORF">PPACK8108_LOCUS23991</name>
</gene>
<dbReference type="InterPro" id="IPR036770">
    <property type="entry name" value="Ankyrin_rpt-contain_sf"/>
</dbReference>
<evidence type="ECO:0000313" key="8">
    <source>
        <dbReference type="Proteomes" id="UP001153365"/>
    </source>
</evidence>
<dbReference type="SMART" id="SM00248">
    <property type="entry name" value="ANK"/>
    <property type="match status" value="2"/>
</dbReference>
<dbReference type="SUPFAM" id="SSF48403">
    <property type="entry name" value="Ankyrin repeat"/>
    <property type="match status" value="1"/>
</dbReference>
<dbReference type="Gene3D" id="1.25.40.20">
    <property type="entry name" value="Ankyrin repeat-containing domain"/>
    <property type="match status" value="1"/>
</dbReference>
<keyword evidence="2 3" id="KW-0040">ANK repeat</keyword>
<feature type="region of interest" description="Disordered" evidence="5">
    <location>
        <begin position="1"/>
        <end position="32"/>
    </location>
</feature>
<dbReference type="InterPro" id="IPR003163">
    <property type="entry name" value="Tscrpt_reg_HTH_APSES-type"/>
</dbReference>
<evidence type="ECO:0000256" key="3">
    <source>
        <dbReference type="PROSITE-ProRule" id="PRU00023"/>
    </source>
</evidence>
<dbReference type="InterPro" id="IPR051642">
    <property type="entry name" value="SWI6-like"/>
</dbReference>
<comment type="caution">
    <text evidence="7">The sequence shown here is derived from an EMBL/GenBank/DDBJ whole genome shotgun (WGS) entry which is preliminary data.</text>
</comment>
<dbReference type="InterPro" id="IPR018004">
    <property type="entry name" value="KilA/APSES_HTH"/>
</dbReference>
<dbReference type="PROSITE" id="PS50297">
    <property type="entry name" value="ANK_REP_REGION"/>
    <property type="match status" value="2"/>
</dbReference>
<organism evidence="7 8">
    <name type="scientific">Phakopsora pachyrhizi</name>
    <name type="common">Asian soybean rust disease fungus</name>
    <dbReference type="NCBI Taxonomy" id="170000"/>
    <lineage>
        <taxon>Eukaryota</taxon>
        <taxon>Fungi</taxon>
        <taxon>Dikarya</taxon>
        <taxon>Basidiomycota</taxon>
        <taxon>Pucciniomycotina</taxon>
        <taxon>Pucciniomycetes</taxon>
        <taxon>Pucciniales</taxon>
        <taxon>Phakopsoraceae</taxon>
        <taxon>Phakopsora</taxon>
    </lineage>
</organism>
<evidence type="ECO:0000256" key="1">
    <source>
        <dbReference type="ARBA" id="ARBA00022737"/>
    </source>
</evidence>
<dbReference type="SUPFAM" id="SSF54616">
    <property type="entry name" value="DNA-binding domain of Mlu1-box binding protein MBP1"/>
    <property type="match status" value="1"/>
</dbReference>
<proteinExistence type="predicted"/>
<dbReference type="GO" id="GO:0003677">
    <property type="term" value="F:DNA binding"/>
    <property type="evidence" value="ECO:0007669"/>
    <property type="project" value="InterPro"/>
</dbReference>
<dbReference type="GO" id="GO:0033309">
    <property type="term" value="C:SBF transcription complex"/>
    <property type="evidence" value="ECO:0007669"/>
    <property type="project" value="TreeGrafter"/>
</dbReference>
<dbReference type="PROSITE" id="PS50088">
    <property type="entry name" value="ANK_REPEAT"/>
    <property type="match status" value="2"/>
</dbReference>
<evidence type="ECO:0000256" key="5">
    <source>
        <dbReference type="SAM" id="MobiDB-lite"/>
    </source>
</evidence>
<feature type="region of interest" description="Disordered" evidence="5">
    <location>
        <begin position="180"/>
        <end position="202"/>
    </location>
</feature>
<keyword evidence="8" id="KW-1185">Reference proteome</keyword>
<protein>
    <recommendedName>
        <fullName evidence="6">HTH APSES-type domain-containing protein</fullName>
    </recommendedName>
</protein>
<dbReference type="InterPro" id="IPR002110">
    <property type="entry name" value="Ankyrin_rpt"/>
</dbReference>
<dbReference type="SMART" id="SM01252">
    <property type="entry name" value="KilA-N"/>
    <property type="match status" value="1"/>
</dbReference>
<dbReference type="Gene3D" id="3.10.260.10">
    <property type="entry name" value="Transcription regulator HTH, APSES-type DNA-binding domain"/>
    <property type="match status" value="1"/>
</dbReference>
<keyword evidence="1" id="KW-0677">Repeat</keyword>
<evidence type="ECO:0000256" key="4">
    <source>
        <dbReference type="SAM" id="Coils"/>
    </source>
</evidence>
<dbReference type="Proteomes" id="UP001153365">
    <property type="component" value="Unassembled WGS sequence"/>
</dbReference>
<evidence type="ECO:0000313" key="7">
    <source>
        <dbReference type="EMBL" id="CAH7688947.1"/>
    </source>
</evidence>
<reference evidence="7" key="1">
    <citation type="submission" date="2022-06" db="EMBL/GenBank/DDBJ databases">
        <authorList>
            <consortium name="SYNGENTA / RWTH Aachen University"/>
        </authorList>
    </citation>
    <scope>NUCLEOTIDE SEQUENCE</scope>
</reference>
<name>A0AAV0BNS3_PHAPC</name>
<dbReference type="EMBL" id="CALTRL010006031">
    <property type="protein sequence ID" value="CAH7688947.1"/>
    <property type="molecule type" value="Genomic_DNA"/>
</dbReference>
<accession>A0AAV0BNS3</accession>
<sequence length="825" mass="91930">MSKNSPKSNTDSPSKSSNNILNDGTSYPNPNVQNNPHVYMAVYSSIPIYEMMVNGIGVMRRRSDSFMNATQILKVAGVDKSKRARIVERDFAHGEHEKVQGGYGKYQGTWIPFARARELAVRFGVADLLEPILNYLPAPTSSAQVSSITSTSVAKTIRKQKSTSQLELVRRSIPRISSQLSIGQSQSCKRERSSNSSLGICDNSEIVPKKRSKMDSPSHHSAFSEPILSLANSIEYPDPSASTLRVSIQLKPSNHPPKLALEDAQRTEKNIHALMALFSSPEVSLTHKPESSRLLPGAMVDVNRVLGDSDLDIHTPVDEHCHTALHWAAALGRLELVRAFISAGADVECGNNFGETALVRATLVTNNFEKQCFDQLLDFLHPSLWTLDSQSRTVLHHICLTANTKGRAESSRYYMECIFEWIVNNHSGRFDSIFIDAMDLNGDTALNIAARVGNKHLVRMLLDVGADKSKGNKLGLMPTDFGIDGEEDHLRETEQSLMPYAQNLPTSSSAVQKSEEILTSINLLIRSFSHQFESEVQSKNASLEGVRAQLKFATRELTDQRRRLEELRQLLDEKALLQLRLKKLRVTVAEEDGFDWTGRSGIDGRPAQAGKAFEYRGPNSTLVGLSAAQIQLQLEPDPNPPTVNNTVSVVYLRRMEAWYRRVLGLLRERIQRMRGSNLEQEAKYLKVISSFIGYSQHKEKTHLDSGTIARQKTNDTSGKNAVLLNTINDDEGRRRGIEEGIDKRNGLIRLEDLKKNNGGYSFKEQSESLNVEHHQEKLLGEDMCTPFVLDGDLLNQLMTAIESDGPELDLNRVAGFMQRVQSGGI</sequence>
<dbReference type="FunFam" id="3.10.260.10:FF:000001">
    <property type="entry name" value="APSES transcription factor (MbpA)"/>
    <property type="match status" value="1"/>
</dbReference>
<evidence type="ECO:0000256" key="2">
    <source>
        <dbReference type="ARBA" id="ARBA00023043"/>
    </source>
</evidence>
<keyword evidence="4" id="KW-0175">Coiled coil</keyword>
<dbReference type="Pfam" id="PF04383">
    <property type="entry name" value="KilA-N"/>
    <property type="match status" value="1"/>
</dbReference>
<evidence type="ECO:0000259" key="6">
    <source>
        <dbReference type="PROSITE" id="PS51299"/>
    </source>
</evidence>
<dbReference type="PANTHER" id="PTHR43828">
    <property type="entry name" value="ASPARAGINASE"/>
    <property type="match status" value="1"/>
</dbReference>
<feature type="repeat" description="ANK" evidence="3">
    <location>
        <begin position="320"/>
        <end position="352"/>
    </location>
</feature>
<dbReference type="AlphaFoldDB" id="A0AAV0BNS3"/>
<dbReference type="PANTHER" id="PTHR43828:SF3">
    <property type="entry name" value="CHROMO DOMAIN-CONTAINING PROTEIN"/>
    <property type="match status" value="1"/>
</dbReference>